<comment type="catalytic activity">
    <reaction evidence="5">
        <text>L-kynurenine + H2O = anthranilate + L-alanine + H(+)</text>
        <dbReference type="Rhea" id="RHEA:16813"/>
        <dbReference type="ChEBI" id="CHEBI:15377"/>
        <dbReference type="ChEBI" id="CHEBI:15378"/>
        <dbReference type="ChEBI" id="CHEBI:16567"/>
        <dbReference type="ChEBI" id="CHEBI:57959"/>
        <dbReference type="ChEBI" id="CHEBI:57972"/>
        <dbReference type="EC" id="3.7.1.3"/>
    </reaction>
</comment>
<dbReference type="GO" id="GO:0030429">
    <property type="term" value="F:kynureninase activity"/>
    <property type="evidence" value="ECO:0007669"/>
    <property type="project" value="UniProtKB-UniRule"/>
</dbReference>
<accession>A0A178FR39</accession>
<dbReference type="Gene3D" id="3.40.640.10">
    <property type="entry name" value="Type I PLP-dependent aspartate aminotransferase-like (Major domain)"/>
    <property type="match status" value="1"/>
</dbReference>
<keyword evidence="4 5" id="KW-0663">Pyridoxal phosphate</keyword>
<dbReference type="GO" id="GO:0030170">
    <property type="term" value="F:pyridoxal phosphate binding"/>
    <property type="evidence" value="ECO:0007669"/>
    <property type="project" value="UniProtKB-UniRule"/>
</dbReference>
<keyword evidence="2 5" id="KW-0662">Pyridine nucleotide biosynthesis</keyword>
<dbReference type="HAMAP" id="MF_01970">
    <property type="entry name" value="Kynureninase"/>
    <property type="match status" value="1"/>
</dbReference>
<comment type="pathway">
    <text evidence="5">Amino-acid degradation; L-kynurenine degradation; L-alanine and anthranilate from L-kynurenine: step 1/1.</text>
</comment>
<dbReference type="NCBIfam" id="TIGR01814">
    <property type="entry name" value="kynureninase"/>
    <property type="match status" value="1"/>
</dbReference>
<dbReference type="UniPathway" id="UPA00334">
    <property type="reaction ID" value="UER00455"/>
</dbReference>
<evidence type="ECO:0000256" key="2">
    <source>
        <dbReference type="ARBA" id="ARBA00022642"/>
    </source>
</evidence>
<feature type="binding site" evidence="5">
    <location>
        <position position="673"/>
    </location>
    <ligand>
        <name>pyridoxal 5'-phosphate</name>
        <dbReference type="ChEBI" id="CHEBI:597326"/>
    </ligand>
</feature>
<evidence type="ECO:0000256" key="3">
    <source>
        <dbReference type="ARBA" id="ARBA00022801"/>
    </source>
</evidence>
<feature type="domain" description="Metallo-beta-lactamase" evidence="7">
    <location>
        <begin position="78"/>
        <end position="126"/>
    </location>
</feature>
<evidence type="ECO:0000256" key="4">
    <source>
        <dbReference type="ARBA" id="ARBA00022898"/>
    </source>
</evidence>
<dbReference type="AlphaFoldDB" id="A0A178FR39"/>
<sequence length="829" mass="91270">MPLLLDSLEVTVIIDNELDVMSPPPPTAVGSIISHGSLGNISRESAHVCRGNEEVRELKMESICCAAHGLSILLTGTIGNEKRSILFDTGPEEDTWERNAKRLGVDLSTVETIVLSHWHRDHSGGMLRAIRMIKEAQEAQGSSNARLVVDVHPSRPKYRGFQLGEELISLQADPEFDEMTAAGAVVSKNSQPHTLAGGMFHVSGMIPRETEYETGLKGAMRLDNDGKWEKDEEIADERAVTCRVRGLGLIAVTGCSHAGVVNTARHAKRSQQQEGKEDGAKEDQEEDIFAIIGGYHLATSDEAAVHATVHDLKALNPHFLVPGHCSGWRVKMAIENAMPGRLLPCSVGAKLTFADQALSVGDPSVDRMDFSKDPSSLTREYARNLDEQDPLHDFRKEFIIPSKADLTRTTLAPSTGEEARKPEESCVYLCGNSLGLQPVSTSEHVNSYLRSWALKGVLGHTEPHTDQLTAEWLNIDDRAPELMAPLVGAKESEVALMGTLTGNLHLLMASFYKPTKERYKIIFEGKAFPSDHFAIESQALHHGLDPEDAMVLIEPVSEDYPVLETSQILSVIDAHADSAALILLPGIQYYTGQFFDMKTITAHAHSKGLMVGWDCAHAVGNVELQFHDWDVDFAAWCSYKYLNSGAGAMAGLFVHEKHGLVTEDSFRPRLSGWWGSDKSSRFIMDNKFVPRPGAAGYQVSNPSALDLAAVTASLKVFNRATMQALRRKSVKLTAYLEYLIDSEFPSKSERPFTIITPSDPDMRGAQLSLRLRAGLLDPVFSCLLRNGVVLDERRPDVIRVAPAPLYNSFEDVWLFVRELRVACDEATEC</sequence>
<comment type="caution">
    <text evidence="8">The sequence shown here is derived from an EMBL/GenBank/DDBJ whole genome shotgun (WGS) entry which is preliminary data.</text>
</comment>
<dbReference type="Pfam" id="PF00753">
    <property type="entry name" value="Lactamase_B"/>
    <property type="match status" value="1"/>
</dbReference>
<dbReference type="GO" id="GO:0097053">
    <property type="term" value="P:L-kynurenine catabolic process"/>
    <property type="evidence" value="ECO:0007669"/>
    <property type="project" value="UniProtKB-UniRule"/>
</dbReference>
<dbReference type="EMBL" id="LHPN01000001">
    <property type="protein sequence ID" value="OAL74970.1"/>
    <property type="molecule type" value="Genomic_DNA"/>
</dbReference>
<feature type="binding site" evidence="5">
    <location>
        <position position="617"/>
    </location>
    <ligand>
        <name>pyridoxal 5'-phosphate</name>
        <dbReference type="ChEBI" id="CHEBI:597326"/>
    </ligand>
</feature>
<dbReference type="GO" id="GO:0019441">
    <property type="term" value="P:L-tryptophan catabolic process to kynurenine"/>
    <property type="evidence" value="ECO:0007669"/>
    <property type="project" value="TreeGrafter"/>
</dbReference>
<comment type="subcellular location">
    <subcellularLocation>
        <location evidence="5">Cytoplasm</location>
    </subcellularLocation>
</comment>
<dbReference type="CDD" id="cd07713">
    <property type="entry name" value="DHPS-like_MBL-fold"/>
    <property type="match status" value="1"/>
</dbReference>
<feature type="binding site" evidence="5">
    <location>
        <position position="500"/>
    </location>
    <ligand>
        <name>pyridoxal 5'-phosphate</name>
        <dbReference type="ChEBI" id="CHEBI:597326"/>
    </ligand>
</feature>
<dbReference type="GO" id="GO:0005737">
    <property type="term" value="C:cytoplasm"/>
    <property type="evidence" value="ECO:0007669"/>
    <property type="project" value="UniProtKB-SubCell"/>
</dbReference>
<dbReference type="EC" id="3.7.1.3" evidence="5"/>
<dbReference type="OrthoDB" id="5978656at2759"/>
<dbReference type="InterPro" id="IPR015421">
    <property type="entry name" value="PyrdxlP-dep_Trfase_major"/>
</dbReference>
<dbReference type="InterPro" id="IPR001279">
    <property type="entry name" value="Metallo-B-lactamas"/>
</dbReference>
<dbReference type="FunFam" id="3.40.640.10:FF:000031">
    <property type="entry name" value="Kynureninase"/>
    <property type="match status" value="1"/>
</dbReference>
<organism evidence="8 9">
    <name type="scientific">Trichophyton violaceum</name>
    <dbReference type="NCBI Taxonomy" id="34388"/>
    <lineage>
        <taxon>Eukaryota</taxon>
        <taxon>Fungi</taxon>
        <taxon>Dikarya</taxon>
        <taxon>Ascomycota</taxon>
        <taxon>Pezizomycotina</taxon>
        <taxon>Eurotiomycetes</taxon>
        <taxon>Eurotiomycetidae</taxon>
        <taxon>Onygenales</taxon>
        <taxon>Arthrodermataceae</taxon>
        <taxon>Trichophyton</taxon>
    </lineage>
</organism>
<dbReference type="GO" id="GO:0034354">
    <property type="term" value="P:'de novo' NAD+ biosynthetic process from L-tryptophan"/>
    <property type="evidence" value="ECO:0007669"/>
    <property type="project" value="UniProtKB-UniRule"/>
</dbReference>
<proteinExistence type="inferred from homology"/>
<evidence type="ECO:0000259" key="6">
    <source>
        <dbReference type="Pfam" id="PF00266"/>
    </source>
</evidence>
<keyword evidence="9" id="KW-1185">Reference proteome</keyword>
<evidence type="ECO:0000259" key="7">
    <source>
        <dbReference type="Pfam" id="PF00753"/>
    </source>
</evidence>
<dbReference type="Pfam" id="PF22580">
    <property type="entry name" value="KYNU_C"/>
    <property type="match status" value="1"/>
</dbReference>
<protein>
    <recommendedName>
        <fullName evidence="5">Kynureninase</fullName>
        <ecNumber evidence="5">3.7.1.3</ecNumber>
    </recommendedName>
    <alternativeName>
        <fullName evidence="5">Biosynthesis of nicotinic acid protein 5</fullName>
    </alternativeName>
    <alternativeName>
        <fullName evidence="5">L-kynurenine hydrolase</fullName>
    </alternativeName>
</protein>
<comment type="caution">
    <text evidence="5">Lacks conserved residue(s) required for the propagation of feature annotation.</text>
</comment>
<comment type="subunit">
    <text evidence="5">Homodimer.</text>
</comment>
<dbReference type="PANTHER" id="PTHR14084:SF0">
    <property type="entry name" value="KYNURENINASE"/>
    <property type="match status" value="1"/>
</dbReference>
<comment type="cofactor">
    <cofactor evidence="5">
        <name>pyridoxal 5'-phosphate</name>
        <dbReference type="ChEBI" id="CHEBI:597326"/>
    </cofactor>
</comment>
<dbReference type="InterPro" id="IPR041712">
    <property type="entry name" value="DHPS-like_MBL-fold"/>
</dbReference>
<feature type="binding site" evidence="5">
    <location>
        <begin position="528"/>
        <end position="531"/>
    </location>
    <ligand>
        <name>pyridoxal 5'-phosphate</name>
        <dbReference type="ChEBI" id="CHEBI:597326"/>
    </ligand>
</feature>
<dbReference type="Gene3D" id="3.90.1150.10">
    <property type="entry name" value="Aspartate Aminotransferase, domain 1"/>
    <property type="match status" value="1"/>
</dbReference>
<comment type="function">
    <text evidence="5">Catalyzes the cleavage of L-kynurenine (L-Kyn) and L-3-hydroxykynurenine (L-3OHKyn) into anthranilic acid (AA) and 3-hydroxyanthranilic acid (3-OHAA), respectively.</text>
</comment>
<feature type="domain" description="Aminotransferase class V" evidence="6">
    <location>
        <begin position="562"/>
        <end position="643"/>
    </location>
</feature>
<feature type="binding site" evidence="5">
    <location>
        <position position="614"/>
    </location>
    <ligand>
        <name>pyridoxal 5'-phosphate</name>
        <dbReference type="ChEBI" id="CHEBI:597326"/>
    </ligand>
</feature>
<feature type="modified residue" description="N6-(pyridoxal phosphate)lysine" evidence="5">
    <location>
        <position position="640"/>
    </location>
</feature>
<dbReference type="UniPathway" id="UPA00253">
    <property type="reaction ID" value="UER00329"/>
</dbReference>
<name>A0A178FR39_TRIVO</name>
<evidence type="ECO:0000256" key="5">
    <source>
        <dbReference type="HAMAP-Rule" id="MF_03017"/>
    </source>
</evidence>
<feature type="binding site" evidence="5">
    <location>
        <position position="701"/>
    </location>
    <ligand>
        <name>pyridoxal 5'-phosphate</name>
        <dbReference type="ChEBI" id="CHEBI:597326"/>
    </ligand>
</feature>
<dbReference type="SUPFAM" id="SSF56281">
    <property type="entry name" value="Metallo-hydrolase/oxidoreductase"/>
    <property type="match status" value="1"/>
</dbReference>
<keyword evidence="1 5" id="KW-0963">Cytoplasm</keyword>
<feature type="binding site" evidence="5">
    <location>
        <position position="501"/>
    </location>
    <ligand>
        <name>pyridoxal 5'-phosphate</name>
        <dbReference type="ChEBI" id="CHEBI:597326"/>
    </ligand>
</feature>
<dbReference type="InterPro" id="IPR010111">
    <property type="entry name" value="Kynureninase"/>
</dbReference>
<dbReference type="Proteomes" id="UP000243519">
    <property type="component" value="Unassembled WGS sequence"/>
</dbReference>
<dbReference type="Pfam" id="PF00266">
    <property type="entry name" value="Aminotran_5"/>
    <property type="match status" value="1"/>
</dbReference>
<dbReference type="InterPro" id="IPR036866">
    <property type="entry name" value="RibonucZ/Hydroxyglut_hydro"/>
</dbReference>
<evidence type="ECO:0000256" key="1">
    <source>
        <dbReference type="ARBA" id="ARBA00022490"/>
    </source>
</evidence>
<dbReference type="InterPro" id="IPR015422">
    <property type="entry name" value="PyrdxlP-dep_Trfase_small"/>
</dbReference>
<comment type="catalytic activity">
    <reaction evidence="5">
        <text>3-hydroxy-L-kynurenine + H2O = 3-hydroxyanthranilate + L-alanine + H(+)</text>
        <dbReference type="Rhea" id="RHEA:25143"/>
        <dbReference type="ChEBI" id="CHEBI:15377"/>
        <dbReference type="ChEBI" id="CHEBI:15378"/>
        <dbReference type="ChEBI" id="CHEBI:36559"/>
        <dbReference type="ChEBI" id="CHEBI:57972"/>
        <dbReference type="ChEBI" id="CHEBI:58125"/>
    </reaction>
</comment>
<dbReference type="Gene3D" id="3.60.15.10">
    <property type="entry name" value="Ribonuclease Z/Hydroxyacylglutathione hydrolase-like"/>
    <property type="match status" value="1"/>
</dbReference>
<dbReference type="GO" id="GO:0043420">
    <property type="term" value="P:anthranilate metabolic process"/>
    <property type="evidence" value="ECO:0007669"/>
    <property type="project" value="UniProtKB-UniRule"/>
</dbReference>
<reference evidence="8 9" key="1">
    <citation type="submission" date="2016-05" db="EMBL/GenBank/DDBJ databases">
        <title>Genome sequencing of Trichophyton violaceum CMCC(F)T3l isolated from hair.</title>
        <authorList>
            <person name="Zhan P."/>
            <person name="Tao Y."/>
            <person name="Liu W."/>
        </authorList>
    </citation>
    <scope>NUCLEOTIDE SEQUENCE [LARGE SCALE GENOMIC DNA]</scope>
    <source>
        <strain evidence="9">CMCC(F)T3l</strain>
    </source>
</reference>
<feature type="binding site" evidence="5">
    <location>
        <position position="639"/>
    </location>
    <ligand>
        <name>pyridoxal 5'-phosphate</name>
        <dbReference type="ChEBI" id="CHEBI:597326"/>
    </ligand>
</feature>
<dbReference type="SUPFAM" id="SSF53383">
    <property type="entry name" value="PLP-dependent transferases"/>
    <property type="match status" value="1"/>
</dbReference>
<evidence type="ECO:0000313" key="9">
    <source>
        <dbReference type="Proteomes" id="UP000243519"/>
    </source>
</evidence>
<comment type="pathway">
    <text evidence="5">Cofactor biosynthesis; NAD(+) biosynthesis; quinolinate from L-kynurenine: step 2/3.</text>
</comment>
<keyword evidence="3 5" id="KW-0378">Hydrolase</keyword>
<dbReference type="GO" id="GO:0019805">
    <property type="term" value="P:quinolinate biosynthetic process"/>
    <property type="evidence" value="ECO:0007669"/>
    <property type="project" value="UniProtKB-UniRule"/>
</dbReference>
<comment type="similarity">
    <text evidence="5">Belongs to the kynureninase family.</text>
</comment>
<dbReference type="InterPro" id="IPR015424">
    <property type="entry name" value="PyrdxlP-dep_Trfase"/>
</dbReference>
<evidence type="ECO:0000313" key="8">
    <source>
        <dbReference type="EMBL" id="OAL74970.1"/>
    </source>
</evidence>
<gene>
    <name evidence="5" type="primary">BNA5</name>
    <name evidence="8" type="ORF">A7D00_0568</name>
</gene>
<dbReference type="InterPro" id="IPR000192">
    <property type="entry name" value="Aminotrans_V_dom"/>
</dbReference>
<dbReference type="PANTHER" id="PTHR14084">
    <property type="entry name" value="KYNURENINASE"/>
    <property type="match status" value="1"/>
</dbReference>